<reference evidence="2" key="2">
    <citation type="submission" date="2021-04" db="EMBL/GenBank/DDBJ databases">
        <title>Isolation and characterization of a novel species of the genus Sulfurimonas.</title>
        <authorList>
            <person name="Fukui M."/>
        </authorList>
    </citation>
    <scope>NUCLEOTIDE SEQUENCE</scope>
    <source>
        <strain evidence="2">H1576</strain>
    </source>
</reference>
<dbReference type="KEGG" id="saqt:GJV85_05635"/>
<protein>
    <submittedName>
        <fullName evidence="2">SprT domain-containing protein</fullName>
    </submittedName>
</protein>
<dbReference type="AlphaFoldDB" id="A0A975AZU6"/>
<proteinExistence type="predicted"/>
<accession>A0A975AZU6</accession>
<dbReference type="GO" id="GO:0006950">
    <property type="term" value="P:response to stress"/>
    <property type="evidence" value="ECO:0007669"/>
    <property type="project" value="UniProtKB-ARBA"/>
</dbReference>
<sequence length="163" mass="19080">MFIKKLEFIFASVILLAMSVLGLNYYKSYAFKNNDLPESYKKHIEMKEKEVLSNMQKHYGFTLDIPLIVTDKFQGRLYGLTSYKNGQIKIYLNKKVMKESMEYILGTVIAHEYAHAMMFQQGYMHTKDDGHSSLWQKTCVKLGGEDCQQYVDQQEIIMSKMPF</sequence>
<name>A0A975AZU6_9BACT</name>
<evidence type="ECO:0000259" key="1">
    <source>
        <dbReference type="Pfam" id="PF10263"/>
    </source>
</evidence>
<gene>
    <name evidence="2" type="ORF">GJV85_05635</name>
</gene>
<dbReference type="Pfam" id="PF10263">
    <property type="entry name" value="SprT-like"/>
    <property type="match status" value="1"/>
</dbReference>
<organism evidence="2 3">
    <name type="scientific">Sulfurimonas aquatica</name>
    <dbReference type="NCBI Taxonomy" id="2672570"/>
    <lineage>
        <taxon>Bacteria</taxon>
        <taxon>Pseudomonadati</taxon>
        <taxon>Campylobacterota</taxon>
        <taxon>Epsilonproteobacteria</taxon>
        <taxon>Campylobacterales</taxon>
        <taxon>Sulfurimonadaceae</taxon>
        <taxon>Sulfurimonas</taxon>
    </lineage>
</organism>
<reference evidence="2" key="1">
    <citation type="submission" date="2019-11" db="EMBL/GenBank/DDBJ databases">
        <authorList>
            <person name="Kojima H."/>
        </authorList>
    </citation>
    <scope>NUCLEOTIDE SEQUENCE</scope>
    <source>
        <strain evidence="2">H1576</strain>
    </source>
</reference>
<keyword evidence="3" id="KW-1185">Reference proteome</keyword>
<dbReference type="InterPro" id="IPR006640">
    <property type="entry name" value="SprT-like_domain"/>
</dbReference>
<dbReference type="RefSeq" id="WP_207562891.1">
    <property type="nucleotide sequence ID" value="NZ_CP046072.1"/>
</dbReference>
<dbReference type="Proteomes" id="UP000671852">
    <property type="component" value="Chromosome"/>
</dbReference>
<evidence type="ECO:0000313" key="2">
    <source>
        <dbReference type="EMBL" id="QSZ41607.1"/>
    </source>
</evidence>
<dbReference type="EMBL" id="CP046072">
    <property type="protein sequence ID" value="QSZ41607.1"/>
    <property type="molecule type" value="Genomic_DNA"/>
</dbReference>
<evidence type="ECO:0000313" key="3">
    <source>
        <dbReference type="Proteomes" id="UP000671852"/>
    </source>
</evidence>
<feature type="domain" description="SprT-like" evidence="1">
    <location>
        <begin position="75"/>
        <end position="143"/>
    </location>
</feature>